<reference evidence="4" key="1">
    <citation type="submission" date="2022-03" db="EMBL/GenBank/DDBJ databases">
        <title>Brevibacterium spongiae sp. nov., isolated from marine sponge.</title>
        <authorList>
            <person name="Li Z."/>
            <person name="Zhang M."/>
        </authorList>
    </citation>
    <scope>NUCLEOTIDE SEQUENCE</scope>
    <source>
        <strain evidence="4">WHS-Z9</strain>
    </source>
</reference>
<keyword evidence="3" id="KW-0732">Signal</keyword>
<protein>
    <submittedName>
        <fullName evidence="4">LPXTG cell wall anchor domain-containing protein</fullName>
    </submittedName>
</protein>
<keyword evidence="5" id="KW-1185">Reference proteome</keyword>
<dbReference type="NCBIfam" id="TIGR01167">
    <property type="entry name" value="LPXTG_anchor"/>
    <property type="match status" value="1"/>
</dbReference>
<evidence type="ECO:0000313" key="4">
    <source>
        <dbReference type="EMBL" id="UVI36909.1"/>
    </source>
</evidence>
<dbReference type="RefSeq" id="WP_265419472.1">
    <property type="nucleotide sequence ID" value="NZ_CP093443.1"/>
</dbReference>
<feature type="compositionally biased region" description="Polar residues" evidence="1">
    <location>
        <begin position="246"/>
        <end position="255"/>
    </location>
</feature>
<feature type="signal peptide" evidence="3">
    <location>
        <begin position="1"/>
        <end position="31"/>
    </location>
</feature>
<dbReference type="Proteomes" id="UP001064879">
    <property type="component" value="Chromosome"/>
</dbReference>
<feature type="compositionally biased region" description="Basic and acidic residues" evidence="1">
    <location>
        <begin position="224"/>
        <end position="239"/>
    </location>
</feature>
<dbReference type="EMBL" id="CP093443">
    <property type="protein sequence ID" value="UVI36909.1"/>
    <property type="molecule type" value="Genomic_DNA"/>
</dbReference>
<gene>
    <name evidence="4" type="ORF">L1F31_04435</name>
</gene>
<feature type="compositionally biased region" description="Low complexity" evidence="1">
    <location>
        <begin position="192"/>
        <end position="208"/>
    </location>
</feature>
<evidence type="ECO:0000313" key="5">
    <source>
        <dbReference type="Proteomes" id="UP001064879"/>
    </source>
</evidence>
<feature type="region of interest" description="Disordered" evidence="1">
    <location>
        <begin position="569"/>
        <end position="655"/>
    </location>
</feature>
<name>A0ABY5SV17_9MICO</name>
<accession>A0ABY5SV17</accession>
<feature type="region of interest" description="Disordered" evidence="1">
    <location>
        <begin position="188"/>
        <end position="255"/>
    </location>
</feature>
<feature type="compositionally biased region" description="Pro residues" evidence="1">
    <location>
        <begin position="581"/>
        <end position="622"/>
    </location>
</feature>
<keyword evidence="2" id="KW-0472">Membrane</keyword>
<evidence type="ECO:0000256" key="1">
    <source>
        <dbReference type="SAM" id="MobiDB-lite"/>
    </source>
</evidence>
<evidence type="ECO:0000256" key="2">
    <source>
        <dbReference type="SAM" id="Phobius"/>
    </source>
</evidence>
<keyword evidence="2" id="KW-1133">Transmembrane helix</keyword>
<organism evidence="4 5">
    <name type="scientific">Brevibacterium spongiae</name>
    <dbReference type="NCBI Taxonomy" id="2909672"/>
    <lineage>
        <taxon>Bacteria</taxon>
        <taxon>Bacillati</taxon>
        <taxon>Actinomycetota</taxon>
        <taxon>Actinomycetes</taxon>
        <taxon>Micrococcales</taxon>
        <taxon>Brevibacteriaceae</taxon>
        <taxon>Brevibacterium</taxon>
    </lineage>
</organism>
<evidence type="ECO:0000256" key="3">
    <source>
        <dbReference type="SAM" id="SignalP"/>
    </source>
</evidence>
<sequence length="685" mass="71766">MTSFRLASLRTALVLIVLTVASLLGLGPAMAAGPPVSLGEVPVHTAPNAYGPGIWHHAKQGKTWYGSYRTFPDTSAYCIDAGKKSPLAKYFKDAKSEQVTSARTAWALHEYADSKSKDVQAALSAIARLDKTLPHDHKVPPQKPADLGKKFDAAAKHHQSILAEAKKYAGPYTLDVSLEPVVRMPVLEPHSPESSASPDSWASESTSDGAKTGSDPNEPGSPADNDKSADGKADKDKPKILGTPTDEATLTVSLTSASGTQVPDIPITLTTTGAKDAPKTLTTGAKAVTTTLTASAPGTLSVAAKATVAPQTVRIFEPTSGTRVQRVVTPDAPDTVAGKATLDLSSHPTVTTEISDQTPVPGETVTDEFTVSGLIGDHTVTVEHTLWQTGTAPVQGTKNDDAREIGSVTSKDVGNGTHTSGEVTVPEDFRGWLYFTETIAGDKATQEWKGIHGQPRETGFVPWTPSADTEAVLEGTQTHDEVAVTGLRPGSEAVITVTAYHVEDEPEQSAKPDGEELSVQDVTVVADKEGRAEISTEPIEMPVGWVTYVTTIEGSDVNEAWTSDWGVPAETVHRPPEEKPTTPPAPPEEPSTPPAPPEEPSTPPEQPSSTPAPPEQPAAPKPETPDKPESPPVAPVAETPAAPAPPAELPRTGTTGNGMLIGMGIVLVGLGTTVLLITGRSRDED</sequence>
<proteinExistence type="predicted"/>
<keyword evidence="2" id="KW-0812">Transmembrane</keyword>
<feature type="compositionally biased region" description="Basic and acidic residues" evidence="1">
    <location>
        <begin position="571"/>
        <end position="580"/>
    </location>
</feature>
<feature type="transmembrane region" description="Helical" evidence="2">
    <location>
        <begin position="659"/>
        <end position="679"/>
    </location>
</feature>
<feature type="chain" id="PRO_5045346703" evidence="3">
    <location>
        <begin position="32"/>
        <end position="685"/>
    </location>
</feature>